<dbReference type="SMART" id="SM00849">
    <property type="entry name" value="Lactamase_B"/>
    <property type="match status" value="1"/>
</dbReference>
<gene>
    <name evidence="6" type="primary">yycJ</name>
    <name evidence="6" type="ORF">DTO96_100772</name>
</gene>
<dbReference type="EMBL" id="CP031124">
    <property type="protein sequence ID" value="AXF85053.1"/>
    <property type="molecule type" value="Genomic_DNA"/>
</dbReference>
<sequence length="267" mass="29590">MTAPILRYASLGSGSAGNALVIEARCAGQTTRLLLDCGFSTKETVKRLARLNLTGQDIDALLVTHEHDDHIGGVARFARKFGTPIHMSRGTHVSVLNHTHSCEGLNVTFCADAQPFELGALVVHPYTVPHDAREPLQFTFKCRDLHLGVITDVGHITPVVVQALQACHGLVLEYNYDAQMLAQSTKYPASLKQRIFGDYGHLDNKTSQELLLQLIHPNLHHVHAAHISQNNNDLERVRDLLEAALGEHRIPYALACQNEGFDWFEVR</sequence>
<dbReference type="GO" id="GO:0008270">
    <property type="term" value="F:zinc ion binding"/>
    <property type="evidence" value="ECO:0007669"/>
    <property type="project" value="InterPro"/>
</dbReference>
<dbReference type="SUPFAM" id="SSF56281">
    <property type="entry name" value="Metallo-hydrolase/oxidoreductase"/>
    <property type="match status" value="1"/>
</dbReference>
<accession>A0A345D9L5</accession>
<dbReference type="PROSITE" id="PS00743">
    <property type="entry name" value="BETA_LACTAMASE_B_1"/>
    <property type="match status" value="1"/>
</dbReference>
<dbReference type="EC" id="3.-.-.-" evidence="6"/>
<evidence type="ECO:0000256" key="3">
    <source>
        <dbReference type="ARBA" id="ARBA00022801"/>
    </source>
</evidence>
<dbReference type="GO" id="GO:0008800">
    <property type="term" value="F:beta-lactamase activity"/>
    <property type="evidence" value="ECO:0007669"/>
    <property type="project" value="InterPro"/>
</dbReference>
<evidence type="ECO:0000313" key="7">
    <source>
        <dbReference type="Proteomes" id="UP000252182"/>
    </source>
</evidence>
<keyword evidence="7" id="KW-1185">Reference proteome</keyword>
<dbReference type="InterPro" id="IPR001018">
    <property type="entry name" value="Beta-lactamase_class-B_CS"/>
</dbReference>
<organism evidence="6 7">
    <name type="scientific">Ephemeroptericola cinctiostellae</name>
    <dbReference type="NCBI Taxonomy" id="2268024"/>
    <lineage>
        <taxon>Bacteria</taxon>
        <taxon>Pseudomonadati</taxon>
        <taxon>Pseudomonadota</taxon>
        <taxon>Betaproteobacteria</taxon>
        <taxon>Burkholderiales</taxon>
        <taxon>Burkholderiaceae</taxon>
        <taxon>Ephemeroptericola</taxon>
    </lineage>
</organism>
<dbReference type="RefSeq" id="WP_114562293.1">
    <property type="nucleotide sequence ID" value="NZ_CP031124.1"/>
</dbReference>
<keyword evidence="3 6" id="KW-0378">Hydrolase</keyword>
<dbReference type="InterPro" id="IPR052533">
    <property type="entry name" value="WalJ/YycJ-like"/>
</dbReference>
<evidence type="ECO:0000313" key="6">
    <source>
        <dbReference type="EMBL" id="AXF85053.1"/>
    </source>
</evidence>
<keyword evidence="4" id="KW-0862">Zinc</keyword>
<evidence type="ECO:0000256" key="2">
    <source>
        <dbReference type="ARBA" id="ARBA00022723"/>
    </source>
</evidence>
<dbReference type="Pfam" id="PF00753">
    <property type="entry name" value="Lactamase_B"/>
    <property type="match status" value="1"/>
</dbReference>
<protein>
    <submittedName>
        <fullName evidence="6">Metallo-hydrolase YycJ</fullName>
        <ecNumber evidence="6">3.-.-.-</ecNumber>
    </submittedName>
</protein>
<keyword evidence="2" id="KW-0479">Metal-binding</keyword>
<dbReference type="Proteomes" id="UP000252182">
    <property type="component" value="Chromosome"/>
</dbReference>
<proteinExistence type="predicted"/>
<reference evidence="7" key="1">
    <citation type="submission" date="2018-07" db="EMBL/GenBank/DDBJ databases">
        <authorList>
            <person name="Kim H."/>
        </authorList>
    </citation>
    <scope>NUCLEOTIDE SEQUENCE [LARGE SCALE GENOMIC DNA]</scope>
    <source>
        <strain evidence="7">F02</strain>
    </source>
</reference>
<evidence type="ECO:0000256" key="1">
    <source>
        <dbReference type="ARBA" id="ARBA00001947"/>
    </source>
</evidence>
<dbReference type="GO" id="GO:0017001">
    <property type="term" value="P:antibiotic catabolic process"/>
    <property type="evidence" value="ECO:0007669"/>
    <property type="project" value="InterPro"/>
</dbReference>
<feature type="domain" description="Metallo-beta-lactamase" evidence="5">
    <location>
        <begin position="16"/>
        <end position="199"/>
    </location>
</feature>
<evidence type="ECO:0000256" key="4">
    <source>
        <dbReference type="ARBA" id="ARBA00022833"/>
    </source>
</evidence>
<dbReference type="InterPro" id="IPR001279">
    <property type="entry name" value="Metallo-B-lactamas"/>
</dbReference>
<comment type="cofactor">
    <cofactor evidence="1">
        <name>Zn(2+)</name>
        <dbReference type="ChEBI" id="CHEBI:29105"/>
    </cofactor>
</comment>
<dbReference type="PANTHER" id="PTHR47619">
    <property type="entry name" value="METALLO-HYDROLASE YYCJ-RELATED"/>
    <property type="match status" value="1"/>
</dbReference>
<dbReference type="KEGG" id="hyf:DTO96_100772"/>
<dbReference type="OrthoDB" id="9803916at2"/>
<dbReference type="Gene3D" id="3.60.15.10">
    <property type="entry name" value="Ribonuclease Z/Hydroxyacylglutathione hydrolase-like"/>
    <property type="match status" value="1"/>
</dbReference>
<name>A0A345D9L5_9BURK</name>
<evidence type="ECO:0000259" key="5">
    <source>
        <dbReference type="SMART" id="SM00849"/>
    </source>
</evidence>
<dbReference type="PANTHER" id="PTHR47619:SF1">
    <property type="entry name" value="EXODEOXYRIBONUCLEASE WALJ"/>
    <property type="match status" value="1"/>
</dbReference>
<dbReference type="AlphaFoldDB" id="A0A345D9L5"/>
<dbReference type="InterPro" id="IPR036866">
    <property type="entry name" value="RibonucZ/Hydroxyglut_hydro"/>
</dbReference>